<dbReference type="SMART" id="SM00286">
    <property type="entry name" value="PTI"/>
    <property type="match status" value="18"/>
</dbReference>
<evidence type="ECO:0000256" key="6">
    <source>
        <dbReference type="PROSITE-ProRule" id="PRU00076"/>
    </source>
</evidence>
<evidence type="ECO:0000256" key="4">
    <source>
        <dbReference type="ARBA" id="ARBA00023157"/>
    </source>
</evidence>
<feature type="domain" description="EGF-like" evidence="7">
    <location>
        <begin position="1432"/>
        <end position="1469"/>
    </location>
</feature>
<feature type="domain" description="EGF-like" evidence="7">
    <location>
        <begin position="3139"/>
        <end position="3178"/>
    </location>
</feature>
<dbReference type="PROSITE" id="PS01186">
    <property type="entry name" value="EGF_2"/>
    <property type="match status" value="13"/>
</dbReference>
<feature type="domain" description="EGF-like" evidence="7">
    <location>
        <begin position="254"/>
        <end position="296"/>
    </location>
</feature>
<keyword evidence="3" id="KW-0677">Repeat</keyword>
<dbReference type="SUPFAM" id="SSF57196">
    <property type="entry name" value="EGF/Laminin"/>
    <property type="match status" value="9"/>
</dbReference>
<dbReference type="SMART" id="SM00179">
    <property type="entry name" value="EGF_CA"/>
    <property type="match status" value="17"/>
</dbReference>
<feature type="domain" description="EGF-like" evidence="7">
    <location>
        <begin position="209"/>
        <end position="253"/>
    </location>
</feature>
<keyword evidence="9" id="KW-1185">Reference proteome</keyword>
<dbReference type="Pfam" id="PF07645">
    <property type="entry name" value="EGF_CA"/>
    <property type="match status" value="12"/>
</dbReference>
<dbReference type="PANTHER" id="PTHR22963">
    <property type="entry name" value="ENDOGLIN-RELATED"/>
    <property type="match status" value="1"/>
</dbReference>
<keyword evidence="1 6" id="KW-0245">EGF-like domain</keyword>
<dbReference type="Pfam" id="PF12947">
    <property type="entry name" value="EGF_3"/>
    <property type="match status" value="1"/>
</dbReference>
<feature type="domain" description="EGF-like" evidence="7">
    <location>
        <begin position="1764"/>
        <end position="1800"/>
    </location>
</feature>
<feature type="domain" description="EGF-like" evidence="7">
    <location>
        <begin position="2290"/>
        <end position="2330"/>
    </location>
</feature>
<dbReference type="InterPro" id="IPR018097">
    <property type="entry name" value="EGF_Ca-bd_CS"/>
</dbReference>
<protein>
    <recommendedName>
        <fullName evidence="7">EGF-like domain-containing protein</fullName>
    </recommendedName>
</protein>
<evidence type="ECO:0000256" key="1">
    <source>
        <dbReference type="ARBA" id="ARBA00022536"/>
    </source>
</evidence>
<sequence length="3568" mass="380204">MFSDVNECEKNPCGQNATCKNTPGSYVCSCKEDYTGDPYKGCEDINECVALEKPCGPHAVCQNAAPGYTCLCPQGYQGSPTPQVACEQVDVTTLCTSNFDCTNNAECTEGQCFCRSGFKPSGASCVDVDECSSNPCGPFSVCHDTVGSFKCECESGYVGAPPMVNCKAPCEDIACGEHAYCKADGIEAYCICEDGWTFNPADIAAGCIDIDECDKANGPSGRCGANAICTNLPGTFACQCEAGFTGNPNTQCTDIDECTKPDTCGLGAICKNTPGSYQCECPEGTVPDPDAKTKCNEIVTCTGDADCPGNAVCDGKKRCLCPEPNVGNDCRHPCEATVCGPNEECMLVNQEAKCICSNGYTGSASGCVDIDECAGNPCPSGAVCKNEPGSFSCQCPGGTTGDAYRTGCTKITKPHGCSEANPCPSGEQCVLDDFLQESVCICVQGYVRDPETGKCRDNDECTELRDKPVCGINAICKNLPGSYDCQCPPGFNGNPFLECLECNSPNCRCQPPYKLMDGNCVLASCEPDGKCPSGAECITITGGVSYCACPKGFRTLPDGSCKDVDECAEQPQACGYGAECRNIPGSYECHCPIGYGGEPYNGICAPAQKKCMGDKQCSPNEKCIQPGECVCPPPYFTDAEDGNKCKSPCERYPCGLNAKCTPSDPPKCVCETGFKGDPLQGCEDVDECSESPCAYGAHCLNQRGGYKCVCPKGMTGDAYKGGCILETPGSPKSECHTDTDCASILSCQDGTCISPCATVLCGPHARCEPKNHKGKCVCDSGYNKNSEGHCVSMCEGTVCAPGAQCIVTSSGPTCKCQQDLIGNPFPGGQCTRDVCSKTNPCEEPNVCINGRCKQRCEGVICGIGAHCNPDTNKCVCDHLFVGNPNMLCMPPITGPTCDPVCGKNAHCEYGLTNQCVCNTGTVGNPYEACERIERTTCSPSSCGKNAECRDSYKGIECVCGRGFTGNPYISCEDLDECATNVCGNGAVCINTVGSYDCRCKEGYAGNPFVMCSQVQGGICREPENCQCSDQLLCPLGYNCQRGQCRNLCADVKCGPGASCEGGICMCSPGYFGNPSDLVEGCKMHGQCSSDADCFESEICFQFGKGVRKCVDACSKVQCGPNALCVAENHRSSCICNPGFSGNPGDLNVGCQLEKSLPPKECENDHDCSFGTICSVDANGIQKCISPCETVACGTNEVCQLDVNGHPTCACKGEYIWNPVTSACEKPSVPDCSTDVDCELTESCQPDALNILKCVPVCDHFTCPDNAACVAEAHRGQCHCLTGYTGNPNDRNGCKPLLQNQCTSDAECQEQESCRKHEEHKIMMCQPACDQIKCGPNAICVVNNHAPQCQCPPGAYAGDPNDLKTGCKSVPCVYNIDCPKYQLCDRMSHTCKDVCDDESCGDNAVCIAEDHKSVCQCPPGTAPNPIADVECIPVEPCKPSPCHKSAICRPTSSGHTCVCPPGKVGDPYASGCRPEGDCPNGDVDCPPKSVCKSNRCVNPCDHSTCGPNAVCIVQNRTAICTCPSKYIPAISGMQDGCLRITSRCEYDVDCGNDVCFSGQCRSVCRNNNDCSVGEKCMENICMIPCADHSQCAKDQACVNATCIIGCRSNKNCLSEEACINNKCQNPCQDAACGPNAICSAHDHKTVCKCPPGFDGNPTPQQGCIRTPSLCQQSSECIPQHVCHENQCSLPCQNTTGCAIGERCYEGFCVKVCYSDNNCLHGEICLKGVCQPGCAEDKDCRPSQICSEGQCKCDKGFIGTPLGCMDIDECEANPCHPTAICKNQPGSYTCICEEGNVGDPFTDPGCAAPGQCRRDTQCADNLACKQGKCQNPCETSPCGAHAVCTVTKHKPSCSCPPGHLGDPQDKTLGCFKVECLEDIDCPSNKFCDVGTNRCLNPCDAVNCGKGTCSIEDHHAICSCFTGYAFKNNKCVDINECLESSPCHSTATCINTDGGFTCSCTDGLVGDPVGTGCRKPGDCLTDTDCPSSAACIDNKCRNPCDIPSACGKNAECIPVAHEATCRCPARTKEDANHNCIPIECVDNNDCVNDKACVDSKCVNPCTLANVCGEKADCTASNHQGVCVCQAGTTGDPHLGCVPVQYCAKDAQCPSGLKCYNGLCTSICSSSRECIGDQLCIQGICQPTCKTNTSCPEHQFCQNNICIQEVKCRANPDCDSKEKCLTDPLGRAECIDACEGVLCGRNAECTSKNHKASCSCKAGYKGNPNDDKLGCQKVECETNEQCSNDKLCDQYMCKIACLVHNPCGKNALCSAEHHKQTCYCQPGYTGDPLRGCKLIDFCADSPCGPGAQCHNSRGSFKCQCPQGQVGDPYNEGCRAPVECNNDNDCPSFASCDKSNGVHKCRDVCEKTQCLPNAECVAVDHVGHCTCRDGYQGDPNDPVTGCKPKLLNCRTTADCPANTYCYGDVCSPPCQENVDCQHSEQCLYGQCINPCVLPKACGVNALCEMEEHVKTCSCPHGFTGNTEVECIRLPVPCSTNQDCTNSSVCKDNMCQPRCKLDTDCAYNEKCLKGNCQLTCRVDNDCFLGHICLHHMCFFGCHSDDDCASTESCINNKCASPCSANPCGPNAICTVSNHRATCSCGEGFVPNPSAKVACVRAPAQPCKENRECQKGNICTEGFCRTICSSDKNCLSNERCETSTGVCKPICRKDDDCRNDEICEGLACTIGCRSDSNCPSDAACVNNKCVDLCAAPTACGTNALCQMVEHKKQCVCPEPLVGDPLETCKYPLRQCLVEQECLAGQTCVAGTCQGVCRTDHSCLADERCIKGVCKTVCNSDASCGPTQICENRICEIGCRSDSVCASDQACINNKCTNPCGASTTCGTCANCTVNNHVAQCSCPINFLGNPLVACTQVATRCNPSCECDEVGYCTKSCSAMSECSCGETCVAGKCRNKCTSQSQCAQGQLCTRGACLPGCKSNNDCPNAEYCKNRKCQDPCAQKNACGKSALCQAADHRKVCLCPDGYQGDPAKLCEQYECSKDEDCESNKKCGLDKVCRNPCLEHNACGANAQCRVVDRKPLCSCPPGYIGNAQVECKQTKNEECLKNPCGSNAKCKDIPGGYECSCPQNCIGDPYRGCECEQELVNLCKNKLCGVGAKCRVVNRKEAQCYCPAEKPVGDPTIECSSERSSVDCRTEGCGKHAECIREQALFVCRCLPGYTGNAEQDCERAAECNSDLECPNEKACINFQCIDPCSLRGACGLNALCETVSHRPRCTCPECHTGMAGTSCHPDHQCLATQGRPATKIFCRSDYDCNDELACNTATGECFDPCEHATFKCRDNKKCEVHHHRPACVCKKGFKMNENGEISCAPDQAECNNDDECPSNKTCIYGFCKNPCTEVIKSPCSPDKGCDVLNHKPICICLKNCTPSLSICLRDNGCPQDQACRAFRCEDPCLMANCPENSPCHVEDHRPVCKFCPAGFKSDPKYGCVQDILCRSHSECSSNQACINKKCQNPCVISNPCSQSQDCQVQEHQPVCVKVCQCQKDSDCGNHNYVCDGCQCAYGEPRIPAPQCPNCPPGIPCNPLTGVCLKDGYHTRNTNRNTNTNNNRYPCYHSNIY</sequence>
<dbReference type="GO" id="GO:0005509">
    <property type="term" value="F:calcium ion binding"/>
    <property type="evidence" value="ECO:0007669"/>
    <property type="project" value="InterPro"/>
</dbReference>
<proteinExistence type="predicted"/>
<dbReference type="InterPro" id="IPR003645">
    <property type="entry name" value="Fol_N"/>
</dbReference>
<dbReference type="Proteomes" id="UP001152888">
    <property type="component" value="Unassembled WGS sequence"/>
</dbReference>
<dbReference type="FunFam" id="2.10.25.10:FF:000038">
    <property type="entry name" value="Fibrillin 2"/>
    <property type="match status" value="11"/>
</dbReference>
<dbReference type="SMART" id="SM00181">
    <property type="entry name" value="EGF"/>
    <property type="match status" value="55"/>
</dbReference>
<reference evidence="8" key="1">
    <citation type="submission" date="2022-03" db="EMBL/GenBank/DDBJ databases">
        <authorList>
            <person name="Sayadi A."/>
        </authorList>
    </citation>
    <scope>NUCLEOTIDE SEQUENCE</scope>
</reference>
<evidence type="ECO:0000313" key="9">
    <source>
        <dbReference type="Proteomes" id="UP001152888"/>
    </source>
</evidence>
<feature type="domain" description="EGF-like" evidence="7">
    <location>
        <begin position="457"/>
        <end position="500"/>
    </location>
</feature>
<feature type="domain" description="EGF-like" evidence="7">
    <location>
        <begin position="44"/>
        <end position="83"/>
    </location>
</feature>
<dbReference type="InterPro" id="IPR000742">
    <property type="entry name" value="EGF"/>
</dbReference>
<dbReference type="PROSITE" id="PS01187">
    <property type="entry name" value="EGF_CA"/>
    <property type="match status" value="9"/>
</dbReference>
<evidence type="ECO:0000259" key="7">
    <source>
        <dbReference type="PROSITE" id="PS50026"/>
    </source>
</evidence>
<evidence type="ECO:0000256" key="2">
    <source>
        <dbReference type="ARBA" id="ARBA00022729"/>
    </source>
</evidence>
<comment type="caution">
    <text evidence="8">The sequence shown here is derived from an EMBL/GenBank/DDBJ whole genome shotgun (WGS) entry which is preliminary data.</text>
</comment>
<feature type="domain" description="EGF-like" evidence="7">
    <location>
        <begin position="369"/>
        <end position="409"/>
    </location>
</feature>
<dbReference type="InterPro" id="IPR049883">
    <property type="entry name" value="NOTCH1_EGF-like"/>
</dbReference>
<dbReference type="SMART" id="SM00274">
    <property type="entry name" value="FOLN"/>
    <property type="match status" value="18"/>
</dbReference>
<dbReference type="InterPro" id="IPR000152">
    <property type="entry name" value="EGF-type_Asp/Asn_hydroxyl_site"/>
</dbReference>
<keyword evidence="4" id="KW-1015">Disulfide bond</keyword>
<accession>A0A9P0PI16</accession>
<dbReference type="PANTHER" id="PTHR22963:SF39">
    <property type="entry name" value="DUMPY"/>
    <property type="match status" value="1"/>
</dbReference>
<name>A0A9P0PI16_ACAOB</name>
<dbReference type="InterPro" id="IPR001881">
    <property type="entry name" value="EGF-like_Ca-bd_dom"/>
</dbReference>
<feature type="domain" description="EGF-like" evidence="7">
    <location>
        <begin position="1930"/>
        <end position="1971"/>
    </location>
</feature>
<feature type="domain" description="EGF-like" evidence="7">
    <location>
        <begin position="684"/>
        <end position="717"/>
    </location>
</feature>
<dbReference type="PROSITE" id="PS50026">
    <property type="entry name" value="EGF_3"/>
    <property type="match status" value="20"/>
</dbReference>
<dbReference type="EMBL" id="CAKOFQ010007000">
    <property type="protein sequence ID" value="CAH1986493.1"/>
    <property type="molecule type" value="Genomic_DNA"/>
</dbReference>
<keyword evidence="5" id="KW-0325">Glycoprotein</keyword>
<dbReference type="OrthoDB" id="4405280at2759"/>
<dbReference type="CDD" id="cd00054">
    <property type="entry name" value="EGF_CA"/>
    <property type="match status" value="9"/>
</dbReference>
<dbReference type="Gene3D" id="2.10.25.10">
    <property type="entry name" value="Laminin"/>
    <property type="match status" value="16"/>
</dbReference>
<evidence type="ECO:0000256" key="5">
    <source>
        <dbReference type="ARBA" id="ARBA00023180"/>
    </source>
</evidence>
<gene>
    <name evidence="8" type="ORF">ACAOBT_LOCUS17290</name>
</gene>
<evidence type="ECO:0000313" key="8">
    <source>
        <dbReference type="EMBL" id="CAH1986493.1"/>
    </source>
</evidence>
<organism evidence="8 9">
    <name type="scientific">Acanthoscelides obtectus</name>
    <name type="common">Bean weevil</name>
    <name type="synonym">Bruchus obtectus</name>
    <dbReference type="NCBI Taxonomy" id="200917"/>
    <lineage>
        <taxon>Eukaryota</taxon>
        <taxon>Metazoa</taxon>
        <taxon>Ecdysozoa</taxon>
        <taxon>Arthropoda</taxon>
        <taxon>Hexapoda</taxon>
        <taxon>Insecta</taxon>
        <taxon>Pterygota</taxon>
        <taxon>Neoptera</taxon>
        <taxon>Endopterygota</taxon>
        <taxon>Coleoptera</taxon>
        <taxon>Polyphaga</taxon>
        <taxon>Cucujiformia</taxon>
        <taxon>Chrysomeloidea</taxon>
        <taxon>Chrysomelidae</taxon>
        <taxon>Bruchinae</taxon>
        <taxon>Bruchini</taxon>
        <taxon>Acanthoscelides</taxon>
    </lineage>
</organism>
<feature type="domain" description="EGF-like" evidence="7">
    <location>
        <begin position="3050"/>
        <end position="3089"/>
    </location>
</feature>
<dbReference type="Gene3D" id="2.90.20.10">
    <property type="entry name" value="Plasmodium vivax P25 domain"/>
    <property type="match status" value="2"/>
</dbReference>
<feature type="domain" description="EGF-like" evidence="7">
    <location>
        <begin position="563"/>
        <end position="598"/>
    </location>
</feature>
<dbReference type="InterPro" id="IPR024731">
    <property type="entry name" value="NELL2-like_EGF"/>
</dbReference>
<feature type="domain" description="EGF-like" evidence="7">
    <location>
        <begin position="2946"/>
        <end position="2985"/>
    </location>
</feature>
<feature type="domain" description="EGF-like" evidence="7">
    <location>
        <begin position="127"/>
        <end position="167"/>
    </location>
</feature>
<comment type="caution">
    <text evidence="6">Lacks conserved residue(s) required for the propagation of feature annotation.</text>
</comment>
<feature type="domain" description="EGF-like" evidence="7">
    <location>
        <begin position="3008"/>
        <end position="3047"/>
    </location>
</feature>
<dbReference type="InterPro" id="IPR006150">
    <property type="entry name" value="Cys_repeat_1"/>
</dbReference>
<dbReference type="InterPro" id="IPR009030">
    <property type="entry name" value="Growth_fac_rcpt_cys_sf"/>
</dbReference>
<feature type="domain" description="EGF-like" evidence="7">
    <location>
        <begin position="973"/>
        <end position="1012"/>
    </location>
</feature>
<feature type="domain" description="EGF-like" evidence="7">
    <location>
        <begin position="4"/>
        <end position="43"/>
    </location>
</feature>
<dbReference type="SMART" id="SM00289">
    <property type="entry name" value="WR1"/>
    <property type="match status" value="12"/>
</dbReference>
<keyword evidence="2" id="KW-0732">Signal</keyword>
<evidence type="ECO:0000256" key="3">
    <source>
        <dbReference type="ARBA" id="ARBA00022737"/>
    </source>
</evidence>
<dbReference type="PROSITE" id="PS00022">
    <property type="entry name" value="EGF_1"/>
    <property type="match status" value="1"/>
</dbReference>
<dbReference type="SUPFAM" id="SSF57184">
    <property type="entry name" value="Growth factor receptor domain"/>
    <property type="match status" value="3"/>
</dbReference>
<dbReference type="FunFam" id="2.10.25.10:FF:000526">
    <property type="entry name" value="Dumpy, isoform J"/>
    <property type="match status" value="1"/>
</dbReference>
<feature type="domain" description="EGF-like" evidence="7">
    <location>
        <begin position="933"/>
        <end position="972"/>
    </location>
</feature>
<dbReference type="PROSITE" id="PS00010">
    <property type="entry name" value="ASX_HYDROXYL"/>
    <property type="match status" value="14"/>
</dbReference>
<feature type="domain" description="EGF-like" evidence="7">
    <location>
        <begin position="1828"/>
        <end position="1862"/>
    </location>
</feature>